<keyword evidence="3" id="KW-1185">Reference proteome</keyword>
<dbReference type="GeneID" id="9101183"/>
<dbReference type="HOGENOM" id="CLU_1454839_0_0_1"/>
<gene>
    <name evidence="2" type="ORF">PAAG_00146</name>
</gene>
<dbReference type="VEuPathDB" id="FungiDB:PAAG_00146"/>
<proteinExistence type="predicted"/>
<dbReference type="Proteomes" id="UP000002059">
    <property type="component" value="Partially assembled WGS sequence"/>
</dbReference>
<protein>
    <submittedName>
        <fullName evidence="2">Uncharacterized protein</fullName>
    </submittedName>
</protein>
<dbReference type="RefSeq" id="XP_002797607.2">
    <property type="nucleotide sequence ID" value="XM_002797561.2"/>
</dbReference>
<evidence type="ECO:0000256" key="1">
    <source>
        <dbReference type="SAM" id="MobiDB-lite"/>
    </source>
</evidence>
<name>C1GNQ1_PARBA</name>
<accession>C1GNQ1</accession>
<dbReference type="AlphaFoldDB" id="C1GNQ1"/>
<feature type="region of interest" description="Disordered" evidence="1">
    <location>
        <begin position="31"/>
        <end position="74"/>
    </location>
</feature>
<feature type="compositionally biased region" description="Polar residues" evidence="1">
    <location>
        <begin position="32"/>
        <end position="47"/>
    </location>
</feature>
<evidence type="ECO:0000313" key="3">
    <source>
        <dbReference type="Proteomes" id="UP000002059"/>
    </source>
</evidence>
<sequence length="186" mass="20538">MTVTYSGDRMAQKPQSSSAFVLARAFPGAYSPATNAQHASPFHSTPNGPDATSPHDKQRNFQRRNPLVRTENAELSSTLEEWFSPIKTSHPWMLTRDLCRSRKPKPAPRSEQNISQVAGGEVAKYQKISRVSCHPDPSRQITATNPFNPVPICTKTLSRADLLGWAATYGAFTAPFYEGFKDGVSK</sequence>
<dbReference type="OrthoDB" id="10492912at2759"/>
<evidence type="ECO:0000313" key="2">
    <source>
        <dbReference type="EMBL" id="EEH35823.2"/>
    </source>
</evidence>
<reference evidence="2 3" key="1">
    <citation type="journal article" date="2011" name="PLoS Genet.">
        <title>Comparative genomic analysis of human fungal pathogens causing paracoccidioidomycosis.</title>
        <authorList>
            <person name="Desjardins C.A."/>
            <person name="Champion M.D."/>
            <person name="Holder J.W."/>
            <person name="Muszewska A."/>
            <person name="Goldberg J."/>
            <person name="Bailao A.M."/>
            <person name="Brigido M.M."/>
            <person name="Ferreira M.E."/>
            <person name="Garcia A.M."/>
            <person name="Grynberg M."/>
            <person name="Gujja S."/>
            <person name="Heiman D.I."/>
            <person name="Henn M.R."/>
            <person name="Kodira C.D."/>
            <person name="Leon-Narvaez H."/>
            <person name="Longo L.V."/>
            <person name="Ma L.J."/>
            <person name="Malavazi I."/>
            <person name="Matsuo A.L."/>
            <person name="Morais F.V."/>
            <person name="Pereira M."/>
            <person name="Rodriguez-Brito S."/>
            <person name="Sakthikumar S."/>
            <person name="Salem-Izacc S.M."/>
            <person name="Sykes S.M."/>
            <person name="Teixeira M.M."/>
            <person name="Vallejo M.C."/>
            <person name="Walter M.E."/>
            <person name="Yandava C."/>
            <person name="Young S."/>
            <person name="Zeng Q."/>
            <person name="Zucker J."/>
            <person name="Felipe M.S."/>
            <person name="Goldman G.H."/>
            <person name="Haas B.J."/>
            <person name="McEwen J.G."/>
            <person name="Nino-Vega G."/>
            <person name="Puccia R."/>
            <person name="San-Blas G."/>
            <person name="Soares C.M."/>
            <person name="Birren B.W."/>
            <person name="Cuomo C.A."/>
        </authorList>
    </citation>
    <scope>NUCLEOTIDE SEQUENCE [LARGE SCALE GENOMIC DNA]</scope>
    <source>
        <strain evidence="3">ATCC MYA-826 / Pb01</strain>
    </source>
</reference>
<dbReference type="EMBL" id="KN293992">
    <property type="protein sequence ID" value="EEH35823.2"/>
    <property type="molecule type" value="Genomic_DNA"/>
</dbReference>
<organism evidence="2 3">
    <name type="scientific">Paracoccidioides lutzii (strain ATCC MYA-826 / Pb01)</name>
    <name type="common">Paracoccidioides brasiliensis</name>
    <dbReference type="NCBI Taxonomy" id="502779"/>
    <lineage>
        <taxon>Eukaryota</taxon>
        <taxon>Fungi</taxon>
        <taxon>Dikarya</taxon>
        <taxon>Ascomycota</taxon>
        <taxon>Pezizomycotina</taxon>
        <taxon>Eurotiomycetes</taxon>
        <taxon>Eurotiomycetidae</taxon>
        <taxon>Onygenales</taxon>
        <taxon>Ajellomycetaceae</taxon>
        <taxon>Paracoccidioides</taxon>
    </lineage>
</organism>
<dbReference type="KEGG" id="pbl:PAAG_00146"/>